<evidence type="ECO:0000313" key="2">
    <source>
        <dbReference type="EMBL" id="KAK8562402.1"/>
    </source>
</evidence>
<protein>
    <recommendedName>
        <fullName evidence="1">Retrotransposon gag domain-containing protein</fullName>
    </recommendedName>
</protein>
<sequence length="160" mass="18245">MGDTEQLSNMLSEFMEQMSTMSRALEEEMVELSHSIKTGKVYSEKNIEGDESSASKKGTLSSVAETVRELFLQSATNEDDKVGLAAFHILGEAQLWFDQVEEEETDLDWRRFKECCHVRFEPPMSNNPLEELANLKQTGTVEEYQNQFQSLLARISDLKP</sequence>
<dbReference type="Proteomes" id="UP001472677">
    <property type="component" value="Unassembled WGS sequence"/>
</dbReference>
<dbReference type="EMBL" id="JBBPBM010000012">
    <property type="protein sequence ID" value="KAK8562402.1"/>
    <property type="molecule type" value="Genomic_DNA"/>
</dbReference>
<comment type="caution">
    <text evidence="2">The sequence shown here is derived from an EMBL/GenBank/DDBJ whole genome shotgun (WGS) entry which is preliminary data.</text>
</comment>
<evidence type="ECO:0000313" key="3">
    <source>
        <dbReference type="Proteomes" id="UP001472677"/>
    </source>
</evidence>
<dbReference type="Pfam" id="PF03732">
    <property type="entry name" value="Retrotrans_gag"/>
    <property type="match status" value="1"/>
</dbReference>
<accession>A0ABR2EK88</accession>
<feature type="domain" description="Retrotransposon gag" evidence="1">
    <location>
        <begin position="84"/>
        <end position="156"/>
    </location>
</feature>
<dbReference type="InterPro" id="IPR005162">
    <property type="entry name" value="Retrotrans_gag_dom"/>
</dbReference>
<keyword evidence="3" id="KW-1185">Reference proteome</keyword>
<name>A0ABR2EK88_9ROSI</name>
<evidence type="ECO:0000259" key="1">
    <source>
        <dbReference type="Pfam" id="PF03732"/>
    </source>
</evidence>
<proteinExistence type="predicted"/>
<organism evidence="2 3">
    <name type="scientific">Hibiscus sabdariffa</name>
    <name type="common">roselle</name>
    <dbReference type="NCBI Taxonomy" id="183260"/>
    <lineage>
        <taxon>Eukaryota</taxon>
        <taxon>Viridiplantae</taxon>
        <taxon>Streptophyta</taxon>
        <taxon>Embryophyta</taxon>
        <taxon>Tracheophyta</taxon>
        <taxon>Spermatophyta</taxon>
        <taxon>Magnoliopsida</taxon>
        <taxon>eudicotyledons</taxon>
        <taxon>Gunneridae</taxon>
        <taxon>Pentapetalae</taxon>
        <taxon>rosids</taxon>
        <taxon>malvids</taxon>
        <taxon>Malvales</taxon>
        <taxon>Malvaceae</taxon>
        <taxon>Malvoideae</taxon>
        <taxon>Hibiscus</taxon>
    </lineage>
</organism>
<reference evidence="2 3" key="1">
    <citation type="journal article" date="2024" name="G3 (Bethesda)">
        <title>Genome assembly of Hibiscus sabdariffa L. provides insights into metabolisms of medicinal natural products.</title>
        <authorList>
            <person name="Kim T."/>
        </authorList>
    </citation>
    <scope>NUCLEOTIDE SEQUENCE [LARGE SCALE GENOMIC DNA]</scope>
    <source>
        <strain evidence="2">TK-2024</strain>
        <tissue evidence="2">Old leaves</tissue>
    </source>
</reference>
<gene>
    <name evidence="2" type="ORF">V6N12_010483</name>
</gene>